<proteinExistence type="predicted"/>
<sequence length="136" mass="13992">MVFAVGHGKVTFGEFAGSLSTVLPIAASAHLGFDQVGGTIAILANHGTSVREATQELAFSIRALQAPNNVAVLEMQRLGLSSVDVSTHLGQRGLTGTIQLLEQAVLQHIGPAGVERAGCVAGAANVAVSLWKGRRP</sequence>
<evidence type="ECO:0000259" key="1">
    <source>
        <dbReference type="Pfam" id="PF10145"/>
    </source>
</evidence>
<dbReference type="EMBL" id="BAAABW010000026">
    <property type="protein sequence ID" value="GAA0364367.1"/>
    <property type="molecule type" value="Genomic_DNA"/>
</dbReference>
<gene>
    <name evidence="2" type="ORF">GCM10010319_47770</name>
</gene>
<protein>
    <recommendedName>
        <fullName evidence="1">Phage tail tape measure protein domain-containing protein</fullName>
    </recommendedName>
</protein>
<evidence type="ECO:0000313" key="3">
    <source>
        <dbReference type="Proteomes" id="UP001500063"/>
    </source>
</evidence>
<dbReference type="RefSeq" id="WP_344120730.1">
    <property type="nucleotide sequence ID" value="NZ_BAAABW010000026.1"/>
</dbReference>
<dbReference type="Pfam" id="PF10145">
    <property type="entry name" value="PhageMin_Tail"/>
    <property type="match status" value="1"/>
</dbReference>
<reference evidence="3" key="1">
    <citation type="journal article" date="2019" name="Int. J. Syst. Evol. Microbiol.">
        <title>The Global Catalogue of Microorganisms (GCM) 10K type strain sequencing project: providing services to taxonomists for standard genome sequencing and annotation.</title>
        <authorList>
            <consortium name="The Broad Institute Genomics Platform"/>
            <consortium name="The Broad Institute Genome Sequencing Center for Infectious Disease"/>
            <person name="Wu L."/>
            <person name="Ma J."/>
        </authorList>
    </citation>
    <scope>NUCLEOTIDE SEQUENCE [LARGE SCALE GENOMIC DNA]</scope>
    <source>
        <strain evidence="3">JCM 4565</strain>
    </source>
</reference>
<accession>A0ABP3HC56</accession>
<comment type="caution">
    <text evidence="2">The sequence shown here is derived from an EMBL/GenBank/DDBJ whole genome shotgun (WGS) entry which is preliminary data.</text>
</comment>
<evidence type="ECO:0000313" key="2">
    <source>
        <dbReference type="EMBL" id="GAA0364367.1"/>
    </source>
</evidence>
<dbReference type="Proteomes" id="UP001500063">
    <property type="component" value="Unassembled WGS sequence"/>
</dbReference>
<name>A0ABP3HC56_9ACTN</name>
<keyword evidence="3" id="KW-1185">Reference proteome</keyword>
<dbReference type="InterPro" id="IPR010090">
    <property type="entry name" value="Phage_tape_meas"/>
</dbReference>
<feature type="domain" description="Phage tail tape measure protein" evidence="1">
    <location>
        <begin position="4"/>
        <end position="105"/>
    </location>
</feature>
<organism evidence="2 3">
    <name type="scientific">Streptomyces blastmyceticus</name>
    <dbReference type="NCBI Taxonomy" id="68180"/>
    <lineage>
        <taxon>Bacteria</taxon>
        <taxon>Bacillati</taxon>
        <taxon>Actinomycetota</taxon>
        <taxon>Actinomycetes</taxon>
        <taxon>Kitasatosporales</taxon>
        <taxon>Streptomycetaceae</taxon>
        <taxon>Streptomyces</taxon>
    </lineage>
</organism>